<reference evidence="1" key="1">
    <citation type="submission" date="2018-02" db="EMBL/GenBank/DDBJ databases">
        <title>Rhizophora mucronata_Transcriptome.</title>
        <authorList>
            <person name="Meera S.P."/>
            <person name="Sreeshan A."/>
            <person name="Augustine A."/>
        </authorList>
    </citation>
    <scope>NUCLEOTIDE SEQUENCE</scope>
    <source>
        <tissue evidence="1">Leaf</tissue>
    </source>
</reference>
<organism evidence="1">
    <name type="scientific">Rhizophora mucronata</name>
    <name type="common">Asiatic mangrove</name>
    <dbReference type="NCBI Taxonomy" id="61149"/>
    <lineage>
        <taxon>Eukaryota</taxon>
        <taxon>Viridiplantae</taxon>
        <taxon>Streptophyta</taxon>
        <taxon>Embryophyta</taxon>
        <taxon>Tracheophyta</taxon>
        <taxon>Spermatophyta</taxon>
        <taxon>Magnoliopsida</taxon>
        <taxon>eudicotyledons</taxon>
        <taxon>Gunneridae</taxon>
        <taxon>Pentapetalae</taxon>
        <taxon>rosids</taxon>
        <taxon>fabids</taxon>
        <taxon>Malpighiales</taxon>
        <taxon>Rhizophoraceae</taxon>
        <taxon>Rhizophora</taxon>
    </lineage>
</organism>
<dbReference type="EMBL" id="GGEC01093206">
    <property type="protein sequence ID" value="MBX73690.1"/>
    <property type="molecule type" value="Transcribed_RNA"/>
</dbReference>
<proteinExistence type="predicted"/>
<accession>A0A2P2R3D1</accession>
<sequence>MLVQAEEMPILSLLLKKIVLTLNTRKMIMKPWSSLVVGNLEF</sequence>
<dbReference type="AlphaFoldDB" id="A0A2P2R3D1"/>
<name>A0A2P2R3D1_RHIMU</name>
<protein>
    <submittedName>
        <fullName evidence="1">Uncharacterized protein</fullName>
    </submittedName>
</protein>
<evidence type="ECO:0000313" key="1">
    <source>
        <dbReference type="EMBL" id="MBX73690.1"/>
    </source>
</evidence>